<keyword evidence="2" id="KW-1185">Reference proteome</keyword>
<dbReference type="EMBL" id="JAQQWN010000010">
    <property type="protein sequence ID" value="KAK8062799.1"/>
    <property type="molecule type" value="Genomic_DNA"/>
</dbReference>
<dbReference type="Gene3D" id="1.25.40.20">
    <property type="entry name" value="Ankyrin repeat-containing domain"/>
    <property type="match status" value="1"/>
</dbReference>
<protein>
    <recommendedName>
        <fullName evidence="3">Ankyrin repeat protein</fullName>
    </recommendedName>
</protein>
<evidence type="ECO:0008006" key="3">
    <source>
        <dbReference type="Google" id="ProtNLM"/>
    </source>
</evidence>
<name>A0ABR1UV37_9PEZI</name>
<reference evidence="1 2" key="1">
    <citation type="submission" date="2023-01" db="EMBL/GenBank/DDBJ databases">
        <title>Analysis of 21 Apiospora genomes using comparative genomics revels a genus with tremendous synthesis potential of carbohydrate active enzymes and secondary metabolites.</title>
        <authorList>
            <person name="Sorensen T."/>
        </authorList>
    </citation>
    <scope>NUCLEOTIDE SEQUENCE [LARGE SCALE GENOMIC DNA]</scope>
    <source>
        <strain evidence="1 2">CBS 114990</strain>
    </source>
</reference>
<gene>
    <name evidence="1" type="ORF">PG997_014896</name>
</gene>
<dbReference type="InterPro" id="IPR036770">
    <property type="entry name" value="Ankyrin_rpt-contain_sf"/>
</dbReference>
<proteinExistence type="predicted"/>
<accession>A0ABR1UV37</accession>
<evidence type="ECO:0000313" key="1">
    <source>
        <dbReference type="EMBL" id="KAK8062799.1"/>
    </source>
</evidence>
<sequence>MVFTNACQGNHLSTLEMVLEPREEGDTKWDENFVKNMWHVTDVEVFKRLYSSAKGFLHVEELRDEFRQPRYWPTTVLPDFLCHAAGQGAIPLMEFLMELGAVPEKEHTWTPEERDTWSDPPRERSPLRNAACFRRGNAKAVIYLMEKGFPPRDHLTEAVKHGGQQTVEALLSYLDKESPLLPGILEEGLKVAVRTENEPFMRRLLEGFGSTIISNEAIERQRRDAQSMGLDSMAEHLRRYLNTEDLGHSLPRPE</sequence>
<organism evidence="1 2">
    <name type="scientific">Apiospora hydei</name>
    <dbReference type="NCBI Taxonomy" id="1337664"/>
    <lineage>
        <taxon>Eukaryota</taxon>
        <taxon>Fungi</taxon>
        <taxon>Dikarya</taxon>
        <taxon>Ascomycota</taxon>
        <taxon>Pezizomycotina</taxon>
        <taxon>Sordariomycetes</taxon>
        <taxon>Xylariomycetidae</taxon>
        <taxon>Amphisphaeriales</taxon>
        <taxon>Apiosporaceae</taxon>
        <taxon>Apiospora</taxon>
    </lineage>
</organism>
<dbReference type="GeneID" id="92052270"/>
<evidence type="ECO:0000313" key="2">
    <source>
        <dbReference type="Proteomes" id="UP001433268"/>
    </source>
</evidence>
<dbReference type="SUPFAM" id="SSF140860">
    <property type="entry name" value="Pseudo ankyrin repeat-like"/>
    <property type="match status" value="1"/>
</dbReference>
<dbReference type="RefSeq" id="XP_066661398.1">
    <property type="nucleotide sequence ID" value="XM_066819210.1"/>
</dbReference>
<comment type="caution">
    <text evidence="1">The sequence shown here is derived from an EMBL/GenBank/DDBJ whole genome shotgun (WGS) entry which is preliminary data.</text>
</comment>
<dbReference type="Proteomes" id="UP001433268">
    <property type="component" value="Unassembled WGS sequence"/>
</dbReference>